<dbReference type="Gene3D" id="3.30.160.60">
    <property type="entry name" value="Classic Zinc Finger"/>
    <property type="match status" value="10"/>
</dbReference>
<keyword evidence="5 11" id="KW-0862">Zinc</keyword>
<dbReference type="SUPFAM" id="SSF57716">
    <property type="entry name" value="Glucocorticoid receptor-like (DNA-binding domain)"/>
    <property type="match status" value="1"/>
</dbReference>
<dbReference type="Pfam" id="PF00096">
    <property type="entry name" value="zf-C2H2"/>
    <property type="match status" value="7"/>
</dbReference>
<dbReference type="FunFam" id="3.30.160.60:FF:000286">
    <property type="entry name" value="Zinc finger protein 770"/>
    <property type="match status" value="1"/>
</dbReference>
<feature type="region of interest" description="Disordered" evidence="12">
    <location>
        <begin position="260"/>
        <end position="286"/>
    </location>
</feature>
<dbReference type="EMBL" id="CAKKLH010000303">
    <property type="protein sequence ID" value="CAH0110551.1"/>
    <property type="molecule type" value="Genomic_DNA"/>
</dbReference>
<feature type="domain" description="C2H2-type" evidence="13">
    <location>
        <begin position="478"/>
        <end position="505"/>
    </location>
</feature>
<evidence type="ECO:0000256" key="9">
    <source>
        <dbReference type="ARBA" id="ARBA00023242"/>
    </source>
</evidence>
<evidence type="ECO:0000256" key="6">
    <source>
        <dbReference type="ARBA" id="ARBA00023015"/>
    </source>
</evidence>
<evidence type="ECO:0000256" key="12">
    <source>
        <dbReference type="SAM" id="MobiDB-lite"/>
    </source>
</evidence>
<keyword evidence="8" id="KW-0804">Transcription</keyword>
<proteinExistence type="predicted"/>
<evidence type="ECO:0000256" key="8">
    <source>
        <dbReference type="ARBA" id="ARBA00023163"/>
    </source>
</evidence>
<comment type="caution">
    <text evidence="15">The sequence shown here is derived from an EMBL/GenBank/DDBJ whole genome shotgun (WGS) entry which is preliminary data.</text>
</comment>
<gene>
    <name evidence="15" type="ORF">DGAL_LOCUS14121</name>
</gene>
<keyword evidence="7" id="KW-0238">DNA-binding</keyword>
<feature type="binding site" evidence="11">
    <location>
        <position position="84"/>
    </location>
    <ligand>
        <name>Zn(2+)</name>
        <dbReference type="ChEBI" id="CHEBI:29105"/>
    </ligand>
</feature>
<protein>
    <recommendedName>
        <fullName evidence="17">Zinc finger protein</fullName>
    </recommendedName>
</protein>
<evidence type="ECO:0008006" key="17">
    <source>
        <dbReference type="Google" id="ProtNLM"/>
    </source>
</evidence>
<name>A0A8J2S6V9_9CRUS</name>
<dbReference type="PROSITE" id="PS00028">
    <property type="entry name" value="ZINC_FINGER_C2H2_1"/>
    <property type="match status" value="12"/>
</dbReference>
<dbReference type="GO" id="GO:0008270">
    <property type="term" value="F:zinc ion binding"/>
    <property type="evidence" value="ECO:0007669"/>
    <property type="project" value="UniProtKB-UniRule"/>
</dbReference>
<dbReference type="Proteomes" id="UP000789390">
    <property type="component" value="Unassembled WGS sequence"/>
</dbReference>
<feature type="binding site" evidence="11">
    <location>
        <position position="38"/>
    </location>
    <ligand>
        <name>Zn(2+)</name>
        <dbReference type="ChEBI" id="CHEBI:29105"/>
    </ligand>
</feature>
<evidence type="ECO:0000256" key="3">
    <source>
        <dbReference type="ARBA" id="ARBA00022737"/>
    </source>
</evidence>
<feature type="domain" description="C2H2-type" evidence="13">
    <location>
        <begin position="562"/>
        <end position="589"/>
    </location>
</feature>
<sequence length="841" mass="95767">MRNGNRFDGPPEACLLIKVDKIVCQQTNMATLEEANICRLCSAEFDNGINIFESNNSSSQLDLIINRYLPIKVIDDGKLPHQICLTCNQAVKDISTFFDVLTAGQRRLRELWKEQVETLRKEKKLLEKTDNCTDRNSDAELNILNPDGQPFFDGNHEISLAVEGRKTPRRKPGRPRKPKPTEVEVEFLITDDVLKANEVQSITEDIVDPEQALELMFKEAEEKRLTSGELSRMRRRRRLPQRFPGEVQGRELEEILKDEGVIEPDEENEENLAEEEGEIDENDLQLNRGSQDEIQKESDEENAISTIAEESEGENSAVLSHMRKNGFKSKVKGKVGRPKKRRFICEYCGKSFLHSGHFEHHIRTRHEQSQFVCLTCKETFITKEELALHQNEVNHSGEGISEVQNIDEIDGDLEDSQGIKFKCASCEVVFSQQSALTNHIVEQHITENNNVCDVCGKTFSHPSSVIYHKEVVHSKSAYLCKICNKGFKHKQLLQRHCLVHSDDRPFVCDVCGATFKTRANLYNHSNIHSEEKPYQCTFCDAKFSHKTSLILHTRWHTGEKPYTCKFCDKSFSQGGNLQEHMRIHTGEKPFGCDVCSKRFTTSSQHRLHMKRHTGERPWKCEYCGKDFLHKDSWKCHLRRHRGEKPFSCPVCPRTFTEQWALKKHVRLHTGEKPYSCDICSKAFSDLSNLQKHKKTHKNQQSSIEDVTITTAASASNDETENALSALTDGQTIFYVTTDQTQLVISTIGSEEGGLMSDNDIQYSSIMENGVEMVNLNEEESRHLNVGLQSEENGDSESVLAIVGDDNADQMRQAIEITTEDGRRVTLLIPANGDSCEIAPDY</sequence>
<feature type="domain" description="C2H2-type" evidence="13">
    <location>
        <begin position="506"/>
        <end position="533"/>
    </location>
</feature>
<evidence type="ECO:0000256" key="5">
    <source>
        <dbReference type="ARBA" id="ARBA00022833"/>
    </source>
</evidence>
<feature type="domain" description="C2H2-type" evidence="13">
    <location>
        <begin position="674"/>
        <end position="701"/>
    </location>
</feature>
<evidence type="ECO:0000256" key="1">
    <source>
        <dbReference type="ARBA" id="ARBA00004123"/>
    </source>
</evidence>
<feature type="domain" description="C2H2-type" evidence="13">
    <location>
        <begin position="343"/>
        <end position="371"/>
    </location>
</feature>
<evidence type="ECO:0000313" key="15">
    <source>
        <dbReference type="EMBL" id="CAH0110551.1"/>
    </source>
</evidence>
<evidence type="ECO:0000259" key="14">
    <source>
        <dbReference type="PROSITE" id="PS51915"/>
    </source>
</evidence>
<feature type="compositionally biased region" description="Acidic residues" evidence="12">
    <location>
        <begin position="261"/>
        <end position="283"/>
    </location>
</feature>
<dbReference type="SMART" id="SM00868">
    <property type="entry name" value="zf-AD"/>
    <property type="match status" value="1"/>
</dbReference>
<evidence type="ECO:0000256" key="10">
    <source>
        <dbReference type="PROSITE-ProRule" id="PRU00042"/>
    </source>
</evidence>
<keyword evidence="9" id="KW-0539">Nucleus</keyword>
<dbReference type="FunFam" id="3.30.160.60:FF:000325">
    <property type="entry name" value="ZFP90 zinc finger protein"/>
    <property type="match status" value="1"/>
</dbReference>
<organism evidence="15 16">
    <name type="scientific">Daphnia galeata</name>
    <dbReference type="NCBI Taxonomy" id="27404"/>
    <lineage>
        <taxon>Eukaryota</taxon>
        <taxon>Metazoa</taxon>
        <taxon>Ecdysozoa</taxon>
        <taxon>Arthropoda</taxon>
        <taxon>Crustacea</taxon>
        <taxon>Branchiopoda</taxon>
        <taxon>Diplostraca</taxon>
        <taxon>Cladocera</taxon>
        <taxon>Anomopoda</taxon>
        <taxon>Daphniidae</taxon>
        <taxon>Daphnia</taxon>
    </lineage>
</organism>
<evidence type="ECO:0000313" key="16">
    <source>
        <dbReference type="Proteomes" id="UP000789390"/>
    </source>
</evidence>
<dbReference type="PANTHER" id="PTHR24379">
    <property type="entry name" value="KRAB AND ZINC FINGER DOMAIN-CONTAINING"/>
    <property type="match status" value="1"/>
</dbReference>
<keyword evidence="4 10" id="KW-0863">Zinc-finger</keyword>
<feature type="domain" description="ZAD" evidence="14">
    <location>
        <begin position="36"/>
        <end position="111"/>
    </location>
</feature>
<feature type="domain" description="C2H2-type" evidence="13">
    <location>
        <begin position="590"/>
        <end position="617"/>
    </location>
</feature>
<evidence type="ECO:0000256" key="7">
    <source>
        <dbReference type="ARBA" id="ARBA00023125"/>
    </source>
</evidence>
<feature type="domain" description="C2H2-type" evidence="13">
    <location>
        <begin position="371"/>
        <end position="400"/>
    </location>
</feature>
<dbReference type="GO" id="GO:0005634">
    <property type="term" value="C:nucleus"/>
    <property type="evidence" value="ECO:0007669"/>
    <property type="project" value="UniProtKB-SubCell"/>
</dbReference>
<keyword evidence="2 11" id="KW-0479">Metal-binding</keyword>
<dbReference type="FunFam" id="3.30.160.60:FF:000557">
    <property type="entry name" value="zinc finger and SCAN domain-containing protein 29"/>
    <property type="match status" value="1"/>
</dbReference>
<keyword evidence="3" id="KW-0677">Repeat</keyword>
<keyword evidence="16" id="KW-1185">Reference proteome</keyword>
<feature type="binding site" evidence="11">
    <location>
        <position position="41"/>
    </location>
    <ligand>
        <name>Zn(2+)</name>
        <dbReference type="ChEBI" id="CHEBI:29105"/>
    </ligand>
</feature>
<dbReference type="FunFam" id="3.30.160.60:FF:001485">
    <property type="entry name" value="Krueppel-related zinc finger protein"/>
    <property type="match status" value="1"/>
</dbReference>
<dbReference type="GO" id="GO:0045595">
    <property type="term" value="P:regulation of cell differentiation"/>
    <property type="evidence" value="ECO:0007669"/>
    <property type="project" value="UniProtKB-ARBA"/>
</dbReference>
<dbReference type="GO" id="GO:0003677">
    <property type="term" value="F:DNA binding"/>
    <property type="evidence" value="ECO:0007669"/>
    <property type="project" value="UniProtKB-KW"/>
</dbReference>
<feature type="domain" description="C2H2-type" evidence="13">
    <location>
        <begin position="450"/>
        <end position="478"/>
    </location>
</feature>
<feature type="domain" description="C2H2-type" evidence="13">
    <location>
        <begin position="534"/>
        <end position="561"/>
    </location>
</feature>
<comment type="subcellular location">
    <subcellularLocation>
        <location evidence="1">Nucleus</location>
    </subcellularLocation>
</comment>
<keyword evidence="6" id="KW-0805">Transcription regulation</keyword>
<dbReference type="AlphaFoldDB" id="A0A8J2S6V9"/>
<dbReference type="Pfam" id="PF07776">
    <property type="entry name" value="zf-AD"/>
    <property type="match status" value="1"/>
</dbReference>
<feature type="binding site" evidence="11">
    <location>
        <position position="87"/>
    </location>
    <ligand>
        <name>Zn(2+)</name>
        <dbReference type="ChEBI" id="CHEBI:29105"/>
    </ligand>
</feature>
<dbReference type="FunFam" id="3.30.160.60:FF:001788">
    <property type="entry name" value="ras-responsive element-binding protein 1"/>
    <property type="match status" value="1"/>
</dbReference>
<dbReference type="OrthoDB" id="6607251at2759"/>
<dbReference type="FunFam" id="3.30.160.60:FF:000624">
    <property type="entry name" value="zinc finger protein 697"/>
    <property type="match status" value="1"/>
</dbReference>
<reference evidence="15" key="1">
    <citation type="submission" date="2021-11" db="EMBL/GenBank/DDBJ databases">
        <authorList>
            <person name="Schell T."/>
        </authorList>
    </citation>
    <scope>NUCLEOTIDE SEQUENCE</scope>
    <source>
        <strain evidence="15">M5</strain>
    </source>
</reference>
<dbReference type="PROSITE" id="PS51915">
    <property type="entry name" value="ZAD"/>
    <property type="match status" value="1"/>
</dbReference>
<dbReference type="SMART" id="SM00355">
    <property type="entry name" value="ZnF_C2H2"/>
    <property type="match status" value="12"/>
</dbReference>
<evidence type="ECO:0000256" key="2">
    <source>
        <dbReference type="ARBA" id="ARBA00022723"/>
    </source>
</evidence>
<dbReference type="PROSITE" id="PS50157">
    <property type="entry name" value="ZINC_FINGER_C2H2_2"/>
    <property type="match status" value="12"/>
</dbReference>
<dbReference type="FunFam" id="3.30.160.60:FF:000912">
    <property type="entry name" value="Zinc finger protein 660"/>
    <property type="match status" value="1"/>
</dbReference>
<dbReference type="InterPro" id="IPR013087">
    <property type="entry name" value="Znf_C2H2_type"/>
</dbReference>
<feature type="domain" description="C2H2-type" evidence="13">
    <location>
        <begin position="421"/>
        <end position="449"/>
    </location>
</feature>
<dbReference type="PANTHER" id="PTHR24379:SF121">
    <property type="entry name" value="C2H2-TYPE DOMAIN-CONTAINING PROTEIN"/>
    <property type="match status" value="1"/>
</dbReference>
<evidence type="ECO:0000256" key="4">
    <source>
        <dbReference type="ARBA" id="ARBA00022771"/>
    </source>
</evidence>
<feature type="domain" description="C2H2-type" evidence="13">
    <location>
        <begin position="618"/>
        <end position="645"/>
    </location>
</feature>
<dbReference type="GO" id="GO:0000122">
    <property type="term" value="P:negative regulation of transcription by RNA polymerase II"/>
    <property type="evidence" value="ECO:0007669"/>
    <property type="project" value="UniProtKB-ARBA"/>
</dbReference>
<evidence type="ECO:0000259" key="13">
    <source>
        <dbReference type="PROSITE" id="PS50157"/>
    </source>
</evidence>
<dbReference type="SUPFAM" id="SSF57667">
    <property type="entry name" value="beta-beta-alpha zinc fingers"/>
    <property type="match status" value="6"/>
</dbReference>
<dbReference type="InterPro" id="IPR012934">
    <property type="entry name" value="Znf_AD"/>
</dbReference>
<dbReference type="InterPro" id="IPR036236">
    <property type="entry name" value="Znf_C2H2_sf"/>
</dbReference>
<evidence type="ECO:0000256" key="11">
    <source>
        <dbReference type="PROSITE-ProRule" id="PRU01263"/>
    </source>
</evidence>
<feature type="domain" description="C2H2-type" evidence="13">
    <location>
        <begin position="646"/>
        <end position="673"/>
    </location>
</feature>
<accession>A0A8J2S6V9</accession>
<dbReference type="Gene3D" id="3.40.1800.20">
    <property type="match status" value="1"/>
</dbReference>